<dbReference type="Pfam" id="PF00561">
    <property type="entry name" value="Abhydrolase_1"/>
    <property type="match status" value="1"/>
</dbReference>
<evidence type="ECO:0000259" key="4">
    <source>
        <dbReference type="Pfam" id="PF00561"/>
    </source>
</evidence>
<evidence type="ECO:0000313" key="5">
    <source>
        <dbReference type="EMBL" id="AZI43651.1"/>
    </source>
</evidence>
<dbReference type="OrthoDB" id="9796770at2"/>
<comment type="similarity">
    <text evidence="1">Belongs to the peptidase S33 family.</text>
</comment>
<keyword evidence="6" id="KW-1185">Reference proteome</keyword>
<dbReference type="InterPro" id="IPR029058">
    <property type="entry name" value="AB_hydrolase_fold"/>
</dbReference>
<proteinExistence type="inferred from homology"/>
<dbReference type="Gene3D" id="3.40.50.1820">
    <property type="entry name" value="alpha/beta hydrolase"/>
    <property type="match status" value="1"/>
</dbReference>
<evidence type="ECO:0000256" key="1">
    <source>
        <dbReference type="ARBA" id="ARBA00010088"/>
    </source>
</evidence>
<evidence type="ECO:0000313" key="6">
    <source>
        <dbReference type="Proteomes" id="UP000276417"/>
    </source>
</evidence>
<evidence type="ECO:0000256" key="3">
    <source>
        <dbReference type="SAM" id="SignalP"/>
    </source>
</evidence>
<feature type="chain" id="PRO_5018046864" evidence="3">
    <location>
        <begin position="40"/>
        <end position="509"/>
    </location>
</feature>
<dbReference type="AlphaFoldDB" id="A0A3G8YPT5"/>
<name>A0A3G8YPT5_9DEIO</name>
<dbReference type="Proteomes" id="UP000276417">
    <property type="component" value="Chromosome 1"/>
</dbReference>
<accession>A0A3G8YPT5</accession>
<dbReference type="InterPro" id="IPR051601">
    <property type="entry name" value="Serine_prot/Carboxylest_S33"/>
</dbReference>
<dbReference type="PANTHER" id="PTHR43248">
    <property type="entry name" value="2-SUCCINYL-6-HYDROXY-2,4-CYCLOHEXADIENE-1-CARBOXYLATE SYNTHASE"/>
    <property type="match status" value="1"/>
</dbReference>
<feature type="domain" description="AB hydrolase-1" evidence="4">
    <location>
        <begin position="104"/>
        <end position="473"/>
    </location>
</feature>
<feature type="signal peptide" evidence="3">
    <location>
        <begin position="1"/>
        <end position="39"/>
    </location>
</feature>
<protein>
    <submittedName>
        <fullName evidence="5">Alpha/beta fold hydrolase</fullName>
    </submittedName>
</protein>
<dbReference type="SUPFAM" id="SSF53474">
    <property type="entry name" value="alpha/beta-Hydrolases"/>
    <property type="match status" value="1"/>
</dbReference>
<dbReference type="InterPro" id="IPR000073">
    <property type="entry name" value="AB_hydrolase_1"/>
</dbReference>
<keyword evidence="2 5" id="KW-0378">Hydrolase</keyword>
<dbReference type="GO" id="GO:0016787">
    <property type="term" value="F:hydrolase activity"/>
    <property type="evidence" value="ECO:0007669"/>
    <property type="project" value="UniProtKB-KW"/>
</dbReference>
<dbReference type="PANTHER" id="PTHR43248:SF25">
    <property type="entry name" value="AB HYDROLASE-1 DOMAIN-CONTAINING PROTEIN-RELATED"/>
    <property type="match status" value="1"/>
</dbReference>
<dbReference type="KEGG" id="dph:EHF33_13575"/>
<reference evidence="5 6" key="1">
    <citation type="submission" date="2018-11" db="EMBL/GenBank/DDBJ databases">
        <title>Deinococcus shelandsis sp. nov., isolated from South Shetland Islands soil of Antarctica.</title>
        <authorList>
            <person name="Tian J."/>
        </authorList>
    </citation>
    <scope>NUCLEOTIDE SEQUENCE [LARGE SCALE GENOMIC DNA]</scope>
    <source>
        <strain evidence="5 6">S14-83T</strain>
    </source>
</reference>
<keyword evidence="3" id="KW-0732">Signal</keyword>
<gene>
    <name evidence="5" type="ORF">EHF33_13575</name>
</gene>
<organism evidence="5 6">
    <name type="scientific">Deinococcus psychrotolerans</name>
    <dbReference type="NCBI Taxonomy" id="2489213"/>
    <lineage>
        <taxon>Bacteria</taxon>
        <taxon>Thermotogati</taxon>
        <taxon>Deinococcota</taxon>
        <taxon>Deinococci</taxon>
        <taxon>Deinococcales</taxon>
        <taxon>Deinococcaceae</taxon>
        <taxon>Deinococcus</taxon>
    </lineage>
</organism>
<sequence length="509" mass="53545">MSTPESMTPAQLPACYSPSMIVRLITTNLALALISSALAGGAGAPPGKPTFREVPCSAALPADRCGYVKVPLDHAQPRGKQIELFVAVSRANVSGTTLKAVPDPLFYLEGGPGGSSSDSVPALGAAFKNRDVVGIDQRGVGRSRPTLNCPQLDALSKRDDLKSAQVSPLSLAGAVSCGQKLRADGVALENFNTAQAALDIDWVRRALGYDQINVYGLSYGTRLAQELLRRAPGHLRAVILDSVIPPTLDLIAQTPLAVQTAFERVLNACALDADCNTKYPNLEATYRAALKQLDAKPLMIKMKGGGELESFALQGLILSSMYFPQGLSEIPSLIVAAKNGDAGTIKASLAVKLAEDRAKNGSLTRGAFYSNVCRDEVAYSSPAQLRAGLNAAPEFAKALSLAPGLASPDLFTICQKWKLTVPAALENEAVTSNVPILLLAGEFDPVTPPEWLPAASAKFTRSYSVVISGAAHGSGLTTACGYGIVTQFLQNPQQAPNTACAELNKIIFR</sequence>
<evidence type="ECO:0000256" key="2">
    <source>
        <dbReference type="ARBA" id="ARBA00022801"/>
    </source>
</evidence>
<dbReference type="EMBL" id="CP034183">
    <property type="protein sequence ID" value="AZI43651.1"/>
    <property type="molecule type" value="Genomic_DNA"/>
</dbReference>